<gene>
    <name evidence="1" type="ORF">L6452_31924</name>
</gene>
<keyword evidence="2" id="KW-1185">Reference proteome</keyword>
<protein>
    <submittedName>
        <fullName evidence="1">Uncharacterized protein</fullName>
    </submittedName>
</protein>
<organism evidence="1 2">
    <name type="scientific">Arctium lappa</name>
    <name type="common">Greater burdock</name>
    <name type="synonym">Lappa major</name>
    <dbReference type="NCBI Taxonomy" id="4217"/>
    <lineage>
        <taxon>Eukaryota</taxon>
        <taxon>Viridiplantae</taxon>
        <taxon>Streptophyta</taxon>
        <taxon>Embryophyta</taxon>
        <taxon>Tracheophyta</taxon>
        <taxon>Spermatophyta</taxon>
        <taxon>Magnoliopsida</taxon>
        <taxon>eudicotyledons</taxon>
        <taxon>Gunneridae</taxon>
        <taxon>Pentapetalae</taxon>
        <taxon>asterids</taxon>
        <taxon>campanulids</taxon>
        <taxon>Asterales</taxon>
        <taxon>Asteraceae</taxon>
        <taxon>Carduoideae</taxon>
        <taxon>Cardueae</taxon>
        <taxon>Arctiinae</taxon>
        <taxon>Arctium</taxon>
    </lineage>
</organism>
<reference evidence="2" key="1">
    <citation type="journal article" date="2022" name="Mol. Ecol. Resour.">
        <title>The genomes of chicory, endive, great burdock and yacon provide insights into Asteraceae palaeo-polyploidization history and plant inulin production.</title>
        <authorList>
            <person name="Fan W."/>
            <person name="Wang S."/>
            <person name="Wang H."/>
            <person name="Wang A."/>
            <person name="Jiang F."/>
            <person name="Liu H."/>
            <person name="Zhao H."/>
            <person name="Xu D."/>
            <person name="Zhang Y."/>
        </authorList>
    </citation>
    <scope>NUCLEOTIDE SEQUENCE [LARGE SCALE GENOMIC DNA]</scope>
    <source>
        <strain evidence="2">cv. Niubang</strain>
    </source>
</reference>
<proteinExistence type="predicted"/>
<accession>A0ACB8Z4A2</accession>
<dbReference type="EMBL" id="CM042057">
    <property type="protein sequence ID" value="KAI3692115.1"/>
    <property type="molecule type" value="Genomic_DNA"/>
</dbReference>
<comment type="caution">
    <text evidence="1">The sequence shown here is derived from an EMBL/GenBank/DDBJ whole genome shotgun (WGS) entry which is preliminary data.</text>
</comment>
<sequence>MKDLTMEDTANNHSQGKGKDREIIEPIREPVNEIGSSSTRFTRSATRSKEIKEERQRNQAEIEKYILSCGNSKAKIEGKSAQGLQDGKKVKGEENDEIEKKRKTIMKIRDSEVPVKFNEHEGGIEAPGFDLGISPEKKGSGSLSVQSNLSAYPSAMRQSSSDHYRDKGKRVVTFSPIPMTSYFDDSEETHQHDAQFEKKDRGCRRLINPGEHLRSPFVKRCVDFERGEANS</sequence>
<dbReference type="Proteomes" id="UP001055879">
    <property type="component" value="Linkage Group LG11"/>
</dbReference>
<name>A0ACB8Z4A2_ARCLA</name>
<evidence type="ECO:0000313" key="2">
    <source>
        <dbReference type="Proteomes" id="UP001055879"/>
    </source>
</evidence>
<evidence type="ECO:0000313" key="1">
    <source>
        <dbReference type="EMBL" id="KAI3692115.1"/>
    </source>
</evidence>
<reference evidence="1 2" key="2">
    <citation type="journal article" date="2022" name="Mol. Ecol. Resour.">
        <title>The genomes of chicory, endive, great burdock and yacon provide insights into Asteraceae paleo-polyploidization history and plant inulin production.</title>
        <authorList>
            <person name="Fan W."/>
            <person name="Wang S."/>
            <person name="Wang H."/>
            <person name="Wang A."/>
            <person name="Jiang F."/>
            <person name="Liu H."/>
            <person name="Zhao H."/>
            <person name="Xu D."/>
            <person name="Zhang Y."/>
        </authorList>
    </citation>
    <scope>NUCLEOTIDE SEQUENCE [LARGE SCALE GENOMIC DNA]</scope>
    <source>
        <strain evidence="2">cv. Niubang</strain>
    </source>
</reference>